<accession>A0A1G7V0A5</accession>
<dbReference type="GO" id="GO:0032993">
    <property type="term" value="C:protein-DNA complex"/>
    <property type="evidence" value="ECO:0007669"/>
    <property type="project" value="TreeGrafter"/>
</dbReference>
<evidence type="ECO:0000259" key="7">
    <source>
        <dbReference type="PROSITE" id="PS51755"/>
    </source>
</evidence>
<reference evidence="8 9" key="1">
    <citation type="submission" date="2016-10" db="EMBL/GenBank/DDBJ databases">
        <authorList>
            <person name="de Groot N.N."/>
        </authorList>
    </citation>
    <scope>NUCLEOTIDE SEQUENCE [LARGE SCALE GENOMIC DNA]</scope>
    <source>
        <strain evidence="8 9">CGMCC 1.10267</strain>
    </source>
</reference>
<dbReference type="PROSITE" id="PS51755">
    <property type="entry name" value="OMPR_PHOB"/>
    <property type="match status" value="1"/>
</dbReference>
<keyword evidence="4" id="KW-0597">Phosphoprotein</keyword>
<keyword evidence="2 5" id="KW-0238">DNA-binding</keyword>
<evidence type="ECO:0000256" key="1">
    <source>
        <dbReference type="ARBA" id="ARBA00023015"/>
    </source>
</evidence>
<dbReference type="Gene3D" id="6.10.250.690">
    <property type="match status" value="1"/>
</dbReference>
<evidence type="ECO:0000256" key="2">
    <source>
        <dbReference type="ARBA" id="ARBA00023125"/>
    </source>
</evidence>
<keyword evidence="3" id="KW-0804">Transcription</keyword>
<evidence type="ECO:0000256" key="4">
    <source>
        <dbReference type="PROSITE-ProRule" id="PRU00169"/>
    </source>
</evidence>
<dbReference type="STRING" id="440168.SAMN04487974_103384"/>
<keyword evidence="1" id="KW-0805">Transcription regulation</keyword>
<dbReference type="GO" id="GO:0005829">
    <property type="term" value="C:cytosol"/>
    <property type="evidence" value="ECO:0007669"/>
    <property type="project" value="TreeGrafter"/>
</dbReference>
<dbReference type="AlphaFoldDB" id="A0A1G7V0A5"/>
<organism evidence="8 9">
    <name type="scientific">Pelagibacterium luteolum</name>
    <dbReference type="NCBI Taxonomy" id="440168"/>
    <lineage>
        <taxon>Bacteria</taxon>
        <taxon>Pseudomonadati</taxon>
        <taxon>Pseudomonadota</taxon>
        <taxon>Alphaproteobacteria</taxon>
        <taxon>Hyphomicrobiales</taxon>
        <taxon>Devosiaceae</taxon>
        <taxon>Pelagibacterium</taxon>
    </lineage>
</organism>
<dbReference type="InterPro" id="IPR016032">
    <property type="entry name" value="Sig_transdc_resp-reg_C-effctor"/>
</dbReference>
<dbReference type="GO" id="GO:0006355">
    <property type="term" value="P:regulation of DNA-templated transcription"/>
    <property type="evidence" value="ECO:0007669"/>
    <property type="project" value="InterPro"/>
</dbReference>
<dbReference type="InterPro" id="IPR039420">
    <property type="entry name" value="WalR-like"/>
</dbReference>
<dbReference type="Pfam" id="PF00072">
    <property type="entry name" value="Response_reg"/>
    <property type="match status" value="1"/>
</dbReference>
<evidence type="ECO:0000256" key="5">
    <source>
        <dbReference type="PROSITE-ProRule" id="PRU01091"/>
    </source>
</evidence>
<feature type="domain" description="Response regulatory" evidence="6">
    <location>
        <begin position="30"/>
        <end position="144"/>
    </location>
</feature>
<feature type="DNA-binding region" description="OmpR/PhoB-type" evidence="5">
    <location>
        <begin position="152"/>
        <end position="248"/>
    </location>
</feature>
<feature type="domain" description="OmpR/PhoB-type" evidence="7">
    <location>
        <begin position="152"/>
        <end position="248"/>
    </location>
</feature>
<evidence type="ECO:0000313" key="9">
    <source>
        <dbReference type="Proteomes" id="UP000199495"/>
    </source>
</evidence>
<dbReference type="InterPro" id="IPR001867">
    <property type="entry name" value="OmpR/PhoB-type_DNA-bd"/>
</dbReference>
<dbReference type="Gene3D" id="1.10.10.10">
    <property type="entry name" value="Winged helix-like DNA-binding domain superfamily/Winged helix DNA-binding domain"/>
    <property type="match status" value="1"/>
</dbReference>
<evidence type="ECO:0000259" key="6">
    <source>
        <dbReference type="PROSITE" id="PS50110"/>
    </source>
</evidence>
<dbReference type="SMART" id="SM00862">
    <property type="entry name" value="Trans_reg_C"/>
    <property type="match status" value="1"/>
</dbReference>
<gene>
    <name evidence="8" type="ORF">SAMN04487974_103384</name>
</gene>
<dbReference type="InterPro" id="IPR011006">
    <property type="entry name" value="CheY-like_superfamily"/>
</dbReference>
<dbReference type="InterPro" id="IPR036388">
    <property type="entry name" value="WH-like_DNA-bd_sf"/>
</dbReference>
<dbReference type="SUPFAM" id="SSF52172">
    <property type="entry name" value="CheY-like"/>
    <property type="match status" value="1"/>
</dbReference>
<sequence>MADTVTWQLLNTDDRSASCHQPVRRDSTLRILVVEDTEDVGEAVVHAFERMGHAVDWQRTRRGSEDALAVQEYALIVLDINLPDGSGFDILSALRERGAATPVLVLTARALVDDRVDALDTGADDYLVKPFDFRELEARARALLRRRQGNAVSNLSVGNIVLDQTARTVRLAGHGVELTRRETALLEVLMGQPNRVFSKADLLDQLYGFDGDAGPNAIELYIARLRKKLSGATAEIRTLRGEGYQILPPRSGTP</sequence>
<evidence type="ECO:0000313" key="8">
    <source>
        <dbReference type="EMBL" id="SDG52931.1"/>
    </source>
</evidence>
<keyword evidence="9" id="KW-1185">Reference proteome</keyword>
<dbReference type="GO" id="GO:0000976">
    <property type="term" value="F:transcription cis-regulatory region binding"/>
    <property type="evidence" value="ECO:0007669"/>
    <property type="project" value="TreeGrafter"/>
</dbReference>
<feature type="modified residue" description="4-aspartylphosphate" evidence="4">
    <location>
        <position position="79"/>
    </location>
</feature>
<evidence type="ECO:0000256" key="3">
    <source>
        <dbReference type="ARBA" id="ARBA00023163"/>
    </source>
</evidence>
<dbReference type="Proteomes" id="UP000199495">
    <property type="component" value="Unassembled WGS sequence"/>
</dbReference>
<dbReference type="Pfam" id="PF00486">
    <property type="entry name" value="Trans_reg_C"/>
    <property type="match status" value="1"/>
</dbReference>
<proteinExistence type="predicted"/>
<dbReference type="PANTHER" id="PTHR48111:SF67">
    <property type="entry name" value="TRANSCRIPTIONAL REGULATORY PROTEIN TCTD"/>
    <property type="match status" value="1"/>
</dbReference>
<dbReference type="EMBL" id="FNCS01000003">
    <property type="protein sequence ID" value="SDG52931.1"/>
    <property type="molecule type" value="Genomic_DNA"/>
</dbReference>
<dbReference type="SMART" id="SM00448">
    <property type="entry name" value="REC"/>
    <property type="match status" value="1"/>
</dbReference>
<dbReference type="Gene3D" id="3.40.50.2300">
    <property type="match status" value="1"/>
</dbReference>
<dbReference type="CDD" id="cd00383">
    <property type="entry name" value="trans_reg_C"/>
    <property type="match status" value="1"/>
</dbReference>
<dbReference type="PROSITE" id="PS50110">
    <property type="entry name" value="RESPONSE_REGULATORY"/>
    <property type="match status" value="1"/>
</dbReference>
<name>A0A1G7V0A5_9HYPH</name>
<dbReference type="SUPFAM" id="SSF46894">
    <property type="entry name" value="C-terminal effector domain of the bipartite response regulators"/>
    <property type="match status" value="1"/>
</dbReference>
<protein>
    <submittedName>
        <fullName evidence="8">Two-component system, OmpR family, response regulator TctD</fullName>
    </submittedName>
</protein>
<dbReference type="PANTHER" id="PTHR48111">
    <property type="entry name" value="REGULATOR OF RPOS"/>
    <property type="match status" value="1"/>
</dbReference>
<dbReference type="InterPro" id="IPR001789">
    <property type="entry name" value="Sig_transdc_resp-reg_receiver"/>
</dbReference>
<dbReference type="GO" id="GO:0000156">
    <property type="term" value="F:phosphorelay response regulator activity"/>
    <property type="evidence" value="ECO:0007669"/>
    <property type="project" value="TreeGrafter"/>
</dbReference>